<feature type="compositionally biased region" description="Basic and acidic residues" evidence="2">
    <location>
        <begin position="36"/>
        <end position="56"/>
    </location>
</feature>
<feature type="transmembrane region" description="Helical" evidence="3">
    <location>
        <begin position="102"/>
        <end position="129"/>
    </location>
</feature>
<proteinExistence type="inferred from homology"/>
<comment type="similarity">
    <text evidence="1">Belongs to the sodium:galactoside symporter (TC 2.A.2) family.</text>
</comment>
<gene>
    <name evidence="4" type="ORF">Q4F19_09980</name>
</gene>
<dbReference type="NCBIfam" id="TIGR00792">
    <property type="entry name" value="gph"/>
    <property type="match status" value="1"/>
</dbReference>
<feature type="transmembrane region" description="Helical" evidence="3">
    <location>
        <begin position="165"/>
        <end position="191"/>
    </location>
</feature>
<dbReference type="InterPro" id="IPR001927">
    <property type="entry name" value="Na/Gal_symport"/>
</dbReference>
<keyword evidence="5" id="KW-1185">Reference proteome</keyword>
<feature type="transmembrane region" description="Helical" evidence="3">
    <location>
        <begin position="462"/>
        <end position="487"/>
    </location>
</feature>
<keyword evidence="3" id="KW-0812">Transmembrane</keyword>
<dbReference type="Proteomes" id="UP001169764">
    <property type="component" value="Unassembled WGS sequence"/>
</dbReference>
<feature type="region of interest" description="Disordered" evidence="2">
    <location>
        <begin position="1"/>
        <end position="56"/>
    </location>
</feature>
<name>A0ABT8Y8P8_9SPHN</name>
<keyword evidence="3" id="KW-0472">Membrane</keyword>
<evidence type="ECO:0000256" key="1">
    <source>
        <dbReference type="ARBA" id="ARBA00009617"/>
    </source>
</evidence>
<protein>
    <submittedName>
        <fullName evidence="4">MFS transporter</fullName>
    </submittedName>
</protein>
<sequence length="513" mass="55111">MSLFSIGPQCQTAPDGQGANAAGPDRASQKAVLHSPEGDDVLRRPHSDDTKGRDREEFVADMKPHIPLYRKIGYAFGDYGCNLYWQSISFFLLFFYTDIVGIPIGIAGLIYMVASIFDGCIDPIAGALLDRGRTRFGRYRHWLLIGAVPLAASFALLYWKPVSQGYTMLTILLVAHLLFRVCYTVVAVPLASLSARMTDSSTERTTLASLRMLFGAGATATVGFVTQPLGAAIGHGDQARGIFLVALILGLVATLALVIAFLSTREPPVNDHALARIPLRSYVDSVRLNPAFIALAFGLLFATLSTTSLNKSLLYYFKYVVHDEGSARYALSSGALISLILAPGWAILGRRAGKRVMWLTAVTCGLAGLICFLIIRPTGPLTATAFFMWMQIVTVGIQVSYWGTLPDTVEYGEWRSGVRHESFLFGLFMFVQKAGFGLAVAIYGACLSAIGFHANAMMASGTLWAIGLVMAGLSAFGLIGSGVAAYLSPLRLGVHERVVGNLAEAARTDGAVA</sequence>
<accession>A0ABT8Y8P8</accession>
<dbReference type="InterPro" id="IPR036259">
    <property type="entry name" value="MFS_trans_sf"/>
</dbReference>
<feature type="transmembrane region" description="Helical" evidence="3">
    <location>
        <begin position="329"/>
        <end position="349"/>
    </location>
</feature>
<dbReference type="RefSeq" id="WP_303542142.1">
    <property type="nucleotide sequence ID" value="NZ_JAUOTP010000004.1"/>
</dbReference>
<feature type="transmembrane region" description="Helical" evidence="3">
    <location>
        <begin position="241"/>
        <end position="262"/>
    </location>
</feature>
<feature type="transmembrane region" description="Helical" evidence="3">
    <location>
        <begin position="356"/>
        <end position="375"/>
    </location>
</feature>
<organism evidence="4 5">
    <name type="scientific">Sphingomonas natans</name>
    <dbReference type="NCBI Taxonomy" id="3063330"/>
    <lineage>
        <taxon>Bacteria</taxon>
        <taxon>Pseudomonadati</taxon>
        <taxon>Pseudomonadota</taxon>
        <taxon>Alphaproteobacteria</taxon>
        <taxon>Sphingomonadales</taxon>
        <taxon>Sphingomonadaceae</taxon>
        <taxon>Sphingomonas</taxon>
    </lineage>
</organism>
<evidence type="ECO:0000256" key="2">
    <source>
        <dbReference type="SAM" id="MobiDB-lite"/>
    </source>
</evidence>
<evidence type="ECO:0000313" key="4">
    <source>
        <dbReference type="EMBL" id="MDO6414707.1"/>
    </source>
</evidence>
<dbReference type="PANTHER" id="PTHR11328">
    <property type="entry name" value="MAJOR FACILITATOR SUPERFAMILY DOMAIN-CONTAINING PROTEIN"/>
    <property type="match status" value="1"/>
</dbReference>
<reference evidence="4" key="1">
    <citation type="submission" date="2023-07" db="EMBL/GenBank/DDBJ databases">
        <authorList>
            <person name="Kim M."/>
        </authorList>
    </citation>
    <scope>NUCLEOTIDE SEQUENCE</scope>
    <source>
        <strain evidence="4">BIUV-7</strain>
    </source>
</reference>
<dbReference type="PANTHER" id="PTHR11328:SF24">
    <property type="entry name" value="MAJOR FACILITATOR SUPERFAMILY (MFS) PROFILE DOMAIN-CONTAINING PROTEIN"/>
    <property type="match status" value="1"/>
</dbReference>
<feature type="transmembrane region" description="Helical" evidence="3">
    <location>
        <begin position="423"/>
        <end position="450"/>
    </location>
</feature>
<feature type="transmembrane region" description="Helical" evidence="3">
    <location>
        <begin position="288"/>
        <end position="309"/>
    </location>
</feature>
<keyword evidence="3" id="KW-1133">Transmembrane helix</keyword>
<dbReference type="InterPro" id="IPR039672">
    <property type="entry name" value="MFS_2"/>
</dbReference>
<dbReference type="SUPFAM" id="SSF103473">
    <property type="entry name" value="MFS general substrate transporter"/>
    <property type="match status" value="1"/>
</dbReference>
<evidence type="ECO:0000256" key="3">
    <source>
        <dbReference type="SAM" id="Phobius"/>
    </source>
</evidence>
<comment type="caution">
    <text evidence="4">The sequence shown here is derived from an EMBL/GenBank/DDBJ whole genome shotgun (WGS) entry which is preliminary data.</text>
</comment>
<evidence type="ECO:0000313" key="5">
    <source>
        <dbReference type="Proteomes" id="UP001169764"/>
    </source>
</evidence>
<feature type="transmembrane region" description="Helical" evidence="3">
    <location>
        <begin position="212"/>
        <end position="235"/>
    </location>
</feature>
<feature type="transmembrane region" description="Helical" evidence="3">
    <location>
        <begin position="141"/>
        <end position="159"/>
    </location>
</feature>
<dbReference type="EMBL" id="JAUOTP010000004">
    <property type="protein sequence ID" value="MDO6414707.1"/>
    <property type="molecule type" value="Genomic_DNA"/>
</dbReference>
<dbReference type="Gene3D" id="1.20.1250.20">
    <property type="entry name" value="MFS general substrate transporter like domains"/>
    <property type="match status" value="2"/>
</dbReference>
<dbReference type="CDD" id="cd17332">
    <property type="entry name" value="MFS_MelB_like"/>
    <property type="match status" value="1"/>
</dbReference>
<dbReference type="Pfam" id="PF13347">
    <property type="entry name" value="MFS_2"/>
    <property type="match status" value="1"/>
</dbReference>